<evidence type="ECO:0000256" key="2">
    <source>
        <dbReference type="ARBA" id="ARBA00022844"/>
    </source>
</evidence>
<evidence type="ECO:0000313" key="6">
    <source>
        <dbReference type="Proteomes" id="UP000155062"/>
    </source>
</evidence>
<reference evidence="6 7" key="1">
    <citation type="journal article" date="2015" name="Front. Microbiol.">
        <title>Genome analysis of orf virus isolates from goats in the Fujian Province of southern China.</title>
        <authorList>
            <person name="Chi X."/>
            <person name="Zeng X."/>
            <person name="Li W."/>
            <person name="Hao W."/>
            <person name="Li M."/>
            <person name="Huang X."/>
            <person name="Huang Y."/>
            <person name="Rock D.L."/>
            <person name="Luo S."/>
            <person name="Wang S."/>
        </authorList>
    </citation>
    <scope>NUCLEOTIDE SEQUENCE [LARGE SCALE GENOMIC DNA]</scope>
    <source>
        <strain evidence="4">NP</strain>
        <strain evidence="3">YX</strain>
    </source>
</reference>
<organism evidence="4 7">
    <name type="scientific">Orf virus</name>
    <name type="common">ORFV</name>
    <dbReference type="NCBI Taxonomy" id="10258"/>
    <lineage>
        <taxon>Viruses</taxon>
        <taxon>Varidnaviria</taxon>
        <taxon>Bamfordvirae</taxon>
        <taxon>Nucleocytoviricota</taxon>
        <taxon>Pokkesviricetes</taxon>
        <taxon>Chitovirales</taxon>
        <taxon>Poxviridae</taxon>
        <taxon>Chordopoxvirinae</taxon>
        <taxon>Parapoxvirus</taxon>
        <taxon>Parapoxvirus orf</taxon>
    </lineage>
</organism>
<dbReference type="Proteomes" id="UP000167973">
    <property type="component" value="Segment"/>
</dbReference>
<dbReference type="EMBL" id="MN648219">
    <property type="protein sequence ID" value="QLI57665.1"/>
    <property type="molecule type" value="Genomic_DNA"/>
</dbReference>
<keyword evidence="2" id="KW-0946">Virion</keyword>
<gene>
    <name evidence="4" type="primary">ORFV027</name>
</gene>
<reference evidence="5" key="2">
    <citation type="submission" date="2019-11" db="EMBL/GenBank/DDBJ databases">
        <authorList>
            <person name="Zhou Y."/>
            <person name="Cui S."/>
            <person name="Zhao K."/>
            <person name="He W."/>
            <person name="Gao F."/>
        </authorList>
    </citation>
    <scope>NUCLEOTIDE SEQUENCE</scope>
    <source>
        <strain evidence="5">CL18</strain>
    </source>
</reference>
<organismHost>
    <name type="scientific">Ovis aries</name>
    <name type="common">Sheep</name>
    <dbReference type="NCBI Taxonomy" id="9940"/>
</organismHost>
<evidence type="ECO:0000313" key="3">
    <source>
        <dbReference type="EMBL" id="AKU76516.1"/>
    </source>
</evidence>
<name>A0A0R8HJ45_ORFV</name>
<evidence type="ECO:0000313" key="4">
    <source>
        <dbReference type="EMBL" id="AKU76780.1"/>
    </source>
</evidence>
<dbReference type="EMBL" id="KP010355">
    <property type="protein sequence ID" value="AKU76780.1"/>
    <property type="molecule type" value="Genomic_DNA"/>
</dbReference>
<dbReference type="EMBL" id="KP010353">
    <property type="protein sequence ID" value="AKU76516.1"/>
    <property type="molecule type" value="Genomic_DNA"/>
</dbReference>
<dbReference type="Proteomes" id="UP000693994">
    <property type="component" value="Segment"/>
</dbReference>
<evidence type="ECO:0000256" key="1">
    <source>
        <dbReference type="ARBA" id="ARBA00004328"/>
    </source>
</evidence>
<comment type="subcellular location">
    <subcellularLocation>
        <location evidence="1">Virion</location>
    </subcellularLocation>
</comment>
<organismHost>
    <name type="scientific">Homo sapiens</name>
    <name type="common">Human</name>
    <dbReference type="NCBI Taxonomy" id="9606"/>
</organismHost>
<organismHost>
    <name type="scientific">Capra hircus</name>
    <name type="common">Goat</name>
    <dbReference type="NCBI Taxonomy" id="9925"/>
</organismHost>
<dbReference type="PIRSF" id="PIRSF015797">
    <property type="entry name" value="Virion_core"/>
    <property type="match status" value="1"/>
</dbReference>
<protein>
    <submittedName>
        <fullName evidence="4">Virion core protein</fullName>
    </submittedName>
</protein>
<sequence length="137" mass="15305">MEAINVFLETASGRTRILYSADTCECPTQCRATARRAAASVLEELDKYIVVSESTFTLAVRDDDIFYYLCDRGRLSLAENEFYLFNHGLLFTDDAGEEPVTGVGFVITDSMHVHVKPREGIAVTVYSDNSRAYEGML</sequence>
<evidence type="ECO:0000313" key="7">
    <source>
        <dbReference type="Proteomes" id="UP000167973"/>
    </source>
</evidence>
<dbReference type="SMR" id="A0A0R8HJ45"/>
<evidence type="ECO:0000313" key="5">
    <source>
        <dbReference type="EMBL" id="QLI57665.1"/>
    </source>
</evidence>
<accession>A0A0R8HJ45</accession>
<dbReference type="GO" id="GO:0044423">
    <property type="term" value="C:virion component"/>
    <property type="evidence" value="ECO:0007669"/>
    <property type="project" value="UniProtKB-KW"/>
</dbReference>
<dbReference type="Pfam" id="PF06138">
    <property type="entry name" value="Chordopox_E11"/>
    <property type="match status" value="1"/>
</dbReference>
<dbReference type="InterPro" id="IPR009201">
    <property type="entry name" value="Virion_core"/>
</dbReference>
<dbReference type="Proteomes" id="UP000155062">
    <property type="component" value="Segment"/>
</dbReference>
<proteinExistence type="predicted"/>